<dbReference type="Proteomes" id="UP000320623">
    <property type="component" value="Unassembled WGS sequence"/>
</dbReference>
<comment type="similarity">
    <text evidence="6">Belongs to the PurS family.</text>
</comment>
<dbReference type="NCBIfam" id="NF004630">
    <property type="entry name" value="PRK05974.1"/>
    <property type="match status" value="1"/>
</dbReference>
<evidence type="ECO:0000313" key="7">
    <source>
        <dbReference type="EMBL" id="CUU03904.1"/>
    </source>
</evidence>
<reference evidence="8" key="1">
    <citation type="submission" date="2015-11" db="EMBL/GenBank/DDBJ databases">
        <authorList>
            <person name="Varghese N."/>
        </authorList>
    </citation>
    <scope>NUCLEOTIDE SEQUENCE [LARGE SCALE GENOMIC DNA]</scope>
</reference>
<keyword evidence="3 6" id="KW-0547">Nucleotide-binding</keyword>
<dbReference type="GO" id="GO:0006189">
    <property type="term" value="P:'de novo' IMP biosynthetic process"/>
    <property type="evidence" value="ECO:0007669"/>
    <property type="project" value="UniProtKB-UniRule"/>
</dbReference>
<dbReference type="STRING" id="1643428.GCA_001442855_00826"/>
<dbReference type="AlphaFoldDB" id="A0A0S4MY82"/>
<comment type="subcellular location">
    <subcellularLocation>
        <location evidence="6">Cytoplasm</location>
    </subcellularLocation>
</comment>
<comment type="subunit">
    <text evidence="6">Part of the FGAM synthase complex composed of 1 PurL, 1 PurQ and 2 PurS subunits.</text>
</comment>
<evidence type="ECO:0000313" key="8">
    <source>
        <dbReference type="Proteomes" id="UP000320623"/>
    </source>
</evidence>
<dbReference type="PANTHER" id="PTHR34696:SF1">
    <property type="entry name" value="PHOSPHORIBOSYLFORMYLGLYCINAMIDINE SYNTHASE SUBUNIT PURS"/>
    <property type="match status" value="1"/>
</dbReference>
<protein>
    <recommendedName>
        <fullName evidence="6">Phosphoribosylformylglycinamidine synthase subunit PurS</fullName>
        <shortName evidence="6">FGAM synthase</shortName>
        <ecNumber evidence="6">6.3.5.3</ecNumber>
    </recommendedName>
    <alternativeName>
        <fullName evidence="6">Formylglycinamide ribonucleotide amidotransferase subunit III</fullName>
        <shortName evidence="6">FGAR amidotransferase III</shortName>
        <shortName evidence="6">FGAR-AT III</shortName>
    </alternativeName>
    <alternativeName>
        <fullName evidence="6">Phosphoribosylformylglycinamidine synthase subunit III</fullName>
    </alternativeName>
</protein>
<dbReference type="Gene3D" id="3.30.1280.10">
    <property type="entry name" value="Phosphoribosylformylglycinamidine synthase subunit PurS"/>
    <property type="match status" value="1"/>
</dbReference>
<dbReference type="GO" id="GO:0005524">
    <property type="term" value="F:ATP binding"/>
    <property type="evidence" value="ECO:0007669"/>
    <property type="project" value="UniProtKB-UniRule"/>
</dbReference>
<keyword evidence="1 6" id="KW-0963">Cytoplasm</keyword>
<name>A0A0S4MY82_9BACT</name>
<dbReference type="OrthoDB" id="9799101at2"/>
<dbReference type="HAMAP" id="MF_01926">
    <property type="entry name" value="PurS"/>
    <property type="match status" value="1"/>
</dbReference>
<dbReference type="EC" id="6.3.5.3" evidence="6"/>
<keyword evidence="4 6" id="KW-0658">Purine biosynthesis</keyword>
<evidence type="ECO:0000256" key="2">
    <source>
        <dbReference type="ARBA" id="ARBA00022598"/>
    </source>
</evidence>
<dbReference type="UniPathway" id="UPA00074">
    <property type="reaction ID" value="UER00128"/>
</dbReference>
<evidence type="ECO:0000256" key="4">
    <source>
        <dbReference type="ARBA" id="ARBA00022755"/>
    </source>
</evidence>
<dbReference type="EMBL" id="FAOO01000005">
    <property type="protein sequence ID" value="CUU03904.1"/>
    <property type="molecule type" value="Genomic_DNA"/>
</dbReference>
<dbReference type="PANTHER" id="PTHR34696">
    <property type="entry name" value="PHOSPHORIBOSYLFORMYLGLYCINAMIDINE SYNTHASE SUBUNIT PURS"/>
    <property type="match status" value="1"/>
</dbReference>
<organism evidence="7 8">
    <name type="scientific">Candidatus Thermokryptus mobilis</name>
    <dbReference type="NCBI Taxonomy" id="1643428"/>
    <lineage>
        <taxon>Bacteria</taxon>
        <taxon>Pseudomonadati</taxon>
        <taxon>Candidatus Kryptoniota</taxon>
        <taxon>Candidatus Thermokryptus</taxon>
    </lineage>
</organism>
<evidence type="ECO:0000256" key="5">
    <source>
        <dbReference type="ARBA" id="ARBA00022840"/>
    </source>
</evidence>
<evidence type="ECO:0000256" key="1">
    <source>
        <dbReference type="ARBA" id="ARBA00022490"/>
    </source>
</evidence>
<comment type="catalytic activity">
    <reaction evidence="6">
        <text>N(2)-formyl-N(1)-(5-phospho-beta-D-ribosyl)glycinamide + L-glutamine + ATP + H2O = 2-formamido-N(1)-(5-O-phospho-beta-D-ribosyl)acetamidine + L-glutamate + ADP + phosphate + H(+)</text>
        <dbReference type="Rhea" id="RHEA:17129"/>
        <dbReference type="ChEBI" id="CHEBI:15377"/>
        <dbReference type="ChEBI" id="CHEBI:15378"/>
        <dbReference type="ChEBI" id="CHEBI:29985"/>
        <dbReference type="ChEBI" id="CHEBI:30616"/>
        <dbReference type="ChEBI" id="CHEBI:43474"/>
        <dbReference type="ChEBI" id="CHEBI:58359"/>
        <dbReference type="ChEBI" id="CHEBI:147286"/>
        <dbReference type="ChEBI" id="CHEBI:147287"/>
        <dbReference type="ChEBI" id="CHEBI:456216"/>
        <dbReference type="EC" id="6.3.5.3"/>
    </reaction>
</comment>
<proteinExistence type="inferred from homology"/>
<keyword evidence="5 6" id="KW-0067">ATP-binding</keyword>
<keyword evidence="8" id="KW-1185">Reference proteome</keyword>
<evidence type="ECO:0000256" key="3">
    <source>
        <dbReference type="ARBA" id="ARBA00022741"/>
    </source>
</evidence>
<accession>A0A0S4MY82</accession>
<sequence>MKAKVIIKLKDSILDPQGLTIHHALETLGYKNIESLRSGKFFEIELNVEDKEKASEIVDEICKKLLANPVTEEYQFTIE</sequence>
<keyword evidence="2 6" id="KW-0436">Ligase</keyword>
<dbReference type="InterPro" id="IPR003850">
    <property type="entry name" value="PurS"/>
</dbReference>
<dbReference type="RefSeq" id="WP_140944629.1">
    <property type="nucleotide sequence ID" value="NZ_FAOO01000005.1"/>
</dbReference>
<comment type="pathway">
    <text evidence="6">Purine metabolism; IMP biosynthesis via de novo pathway; 5-amino-1-(5-phospho-D-ribosyl)imidazole from N(2)-formyl-N(1)-(5-phospho-D-ribosyl)glycinamide: step 1/2.</text>
</comment>
<comment type="function">
    <text evidence="6">Part of the phosphoribosylformylglycinamidine synthase complex involved in the purines biosynthetic pathway. Catalyzes the ATP-dependent conversion of formylglycinamide ribonucleotide (FGAR) and glutamine to yield formylglycinamidine ribonucleotide (FGAM) and glutamate. The FGAM synthase complex is composed of three subunits. PurQ produces an ammonia molecule by converting glutamine to glutamate. PurL transfers the ammonia molecule to FGAR to form FGAM in an ATP-dependent manner. PurS interacts with PurQ and PurL and is thought to assist in the transfer of the ammonia molecule from PurQ to PurL.</text>
</comment>
<dbReference type="GO" id="GO:0004642">
    <property type="term" value="F:phosphoribosylformylglycinamidine synthase activity"/>
    <property type="evidence" value="ECO:0007669"/>
    <property type="project" value="UniProtKB-UniRule"/>
</dbReference>
<gene>
    <name evidence="6" type="primary">purS</name>
    <name evidence="7" type="ORF">JGI1_00849</name>
</gene>
<dbReference type="GO" id="GO:0005737">
    <property type="term" value="C:cytoplasm"/>
    <property type="evidence" value="ECO:0007669"/>
    <property type="project" value="UniProtKB-SubCell"/>
</dbReference>
<dbReference type="InterPro" id="IPR036604">
    <property type="entry name" value="PurS-like_sf"/>
</dbReference>
<dbReference type="Pfam" id="PF02700">
    <property type="entry name" value="PurS"/>
    <property type="match status" value="1"/>
</dbReference>
<dbReference type="SUPFAM" id="SSF82697">
    <property type="entry name" value="PurS-like"/>
    <property type="match status" value="1"/>
</dbReference>
<evidence type="ECO:0000256" key="6">
    <source>
        <dbReference type="HAMAP-Rule" id="MF_01926"/>
    </source>
</evidence>
<dbReference type="NCBIfam" id="TIGR00302">
    <property type="entry name" value="phosphoribosylformylglycinamidine synthase subunit PurS"/>
    <property type="match status" value="1"/>
</dbReference>